<reference evidence="1 2" key="1">
    <citation type="journal article" date="2018" name="Sci. Rep.">
        <title>Genomic signatures of local adaptation to the degree of environmental predictability in rotifers.</title>
        <authorList>
            <person name="Franch-Gras L."/>
            <person name="Hahn C."/>
            <person name="Garcia-Roger E.M."/>
            <person name="Carmona M.J."/>
            <person name="Serra M."/>
            <person name="Gomez A."/>
        </authorList>
    </citation>
    <scope>NUCLEOTIDE SEQUENCE [LARGE SCALE GENOMIC DNA]</scope>
    <source>
        <strain evidence="1">HYR1</strain>
    </source>
</reference>
<dbReference type="AlphaFoldDB" id="A0A3M7PQA1"/>
<name>A0A3M7PQA1_BRAPC</name>
<keyword evidence="2" id="KW-1185">Reference proteome</keyword>
<sequence>MYFYLLSILSKKSFKFVVETGALKKNKNIKRKFSHRKKSNNYKSYFKTQKKIKKLKVQTITKYTVGVCNRKMRWRKNKYVLQNCLPSMKIDKAKICIINIKKLGITFFVKSLLSKTQQILLRTIFFKTKSHGIQLTFQLTRQNFLSLADVIVRFERLMLRTKNKRAHNQDVYLHS</sequence>
<protein>
    <submittedName>
        <fullName evidence="1">Uncharacterized protein</fullName>
    </submittedName>
</protein>
<evidence type="ECO:0000313" key="2">
    <source>
        <dbReference type="Proteomes" id="UP000276133"/>
    </source>
</evidence>
<accession>A0A3M7PQA1</accession>
<proteinExistence type="predicted"/>
<comment type="caution">
    <text evidence="1">The sequence shown here is derived from an EMBL/GenBank/DDBJ whole genome shotgun (WGS) entry which is preliminary data.</text>
</comment>
<organism evidence="1 2">
    <name type="scientific">Brachionus plicatilis</name>
    <name type="common">Marine rotifer</name>
    <name type="synonym">Brachionus muelleri</name>
    <dbReference type="NCBI Taxonomy" id="10195"/>
    <lineage>
        <taxon>Eukaryota</taxon>
        <taxon>Metazoa</taxon>
        <taxon>Spiralia</taxon>
        <taxon>Gnathifera</taxon>
        <taxon>Rotifera</taxon>
        <taxon>Eurotatoria</taxon>
        <taxon>Monogononta</taxon>
        <taxon>Pseudotrocha</taxon>
        <taxon>Ploima</taxon>
        <taxon>Brachionidae</taxon>
        <taxon>Brachionus</taxon>
    </lineage>
</organism>
<gene>
    <name evidence="1" type="ORF">BpHYR1_027371</name>
</gene>
<evidence type="ECO:0000313" key="1">
    <source>
        <dbReference type="EMBL" id="RNA01230.1"/>
    </source>
</evidence>
<dbReference type="EMBL" id="REGN01009405">
    <property type="protein sequence ID" value="RNA01230.1"/>
    <property type="molecule type" value="Genomic_DNA"/>
</dbReference>
<dbReference type="Proteomes" id="UP000276133">
    <property type="component" value="Unassembled WGS sequence"/>
</dbReference>